<dbReference type="InterPro" id="IPR005754">
    <property type="entry name" value="Sortase"/>
</dbReference>
<dbReference type="SUPFAM" id="SSF63817">
    <property type="entry name" value="Sortase"/>
    <property type="match status" value="1"/>
</dbReference>
<keyword evidence="5" id="KW-1185">Reference proteome</keyword>
<evidence type="ECO:0000313" key="5">
    <source>
        <dbReference type="Proteomes" id="UP000198571"/>
    </source>
</evidence>
<evidence type="ECO:0000256" key="3">
    <source>
        <dbReference type="SAM" id="Phobius"/>
    </source>
</evidence>
<evidence type="ECO:0000256" key="1">
    <source>
        <dbReference type="ARBA" id="ARBA00022801"/>
    </source>
</evidence>
<dbReference type="AlphaFoldDB" id="A0A1H9UG86"/>
<dbReference type="NCBIfam" id="TIGR01076">
    <property type="entry name" value="sortase_fam"/>
    <property type="match status" value="1"/>
</dbReference>
<dbReference type="Gene3D" id="2.40.260.10">
    <property type="entry name" value="Sortase"/>
    <property type="match status" value="1"/>
</dbReference>
<dbReference type="InterPro" id="IPR023365">
    <property type="entry name" value="Sortase_dom-sf"/>
</dbReference>
<keyword evidence="3" id="KW-1133">Transmembrane helix</keyword>
<sequence>MKRVIIILTFLVGAGLLLYPHVSHWWMTERHINIIQNYDGNVSAMSEREKQQQLENVKRFNENINFEEAPLTDPFETSPDEELEGSGYYNLLNVGETMGYVNIPLIDIRLPIFHGTGDDVLDRGAGHMSNTSMPGGGENTHTVITAHRGLARTKMFRDLDQLKVGDIFEIQVLDETLHYEVEHIEKVLPHETELLALQEGRDLATLITCTPYGINTHRLLVTGERIHAEEEKVDQEVSTSQSFPWHWIVVLVLISITIIVAKKVRKKRQDNV</sequence>
<organism evidence="4 5">
    <name type="scientific">Salipaludibacillus aurantiacus</name>
    <dbReference type="NCBI Taxonomy" id="1601833"/>
    <lineage>
        <taxon>Bacteria</taxon>
        <taxon>Bacillati</taxon>
        <taxon>Bacillota</taxon>
        <taxon>Bacilli</taxon>
        <taxon>Bacillales</taxon>
        <taxon>Bacillaceae</taxon>
    </lineage>
</organism>
<reference evidence="5" key="1">
    <citation type="submission" date="2016-10" db="EMBL/GenBank/DDBJ databases">
        <authorList>
            <person name="Varghese N."/>
            <person name="Submissions S."/>
        </authorList>
    </citation>
    <scope>NUCLEOTIDE SEQUENCE [LARGE SCALE GENOMIC DNA]</scope>
    <source>
        <strain evidence="5">S9</strain>
    </source>
</reference>
<name>A0A1H9UG86_9BACI</name>
<dbReference type="Proteomes" id="UP000198571">
    <property type="component" value="Unassembled WGS sequence"/>
</dbReference>
<dbReference type="GO" id="GO:0016787">
    <property type="term" value="F:hydrolase activity"/>
    <property type="evidence" value="ECO:0007669"/>
    <property type="project" value="UniProtKB-KW"/>
</dbReference>
<dbReference type="NCBIfam" id="NF033745">
    <property type="entry name" value="class_C_sortase"/>
    <property type="match status" value="1"/>
</dbReference>
<keyword evidence="3" id="KW-0812">Transmembrane</keyword>
<dbReference type="STRING" id="1601833.SAMN05518684_107197"/>
<keyword evidence="3" id="KW-0472">Membrane</keyword>
<evidence type="ECO:0000256" key="2">
    <source>
        <dbReference type="PIRSR" id="PIRSR605754-1"/>
    </source>
</evidence>
<gene>
    <name evidence="4" type="ORF">SAMN05518684_107197</name>
</gene>
<dbReference type="Pfam" id="PF04203">
    <property type="entry name" value="Sortase"/>
    <property type="match status" value="1"/>
</dbReference>
<proteinExistence type="predicted"/>
<feature type="transmembrane region" description="Helical" evidence="3">
    <location>
        <begin position="243"/>
        <end position="261"/>
    </location>
</feature>
<accession>A0A1H9UG86</accession>
<feature type="active site" description="Acyl-thioester intermediate" evidence="2">
    <location>
        <position position="209"/>
    </location>
</feature>
<dbReference type="InterPro" id="IPR042002">
    <property type="entry name" value="Sortase_C"/>
</dbReference>
<keyword evidence="1" id="KW-0378">Hydrolase</keyword>
<protein>
    <submittedName>
        <fullName evidence="4">Sortase A</fullName>
    </submittedName>
</protein>
<evidence type="ECO:0000313" key="4">
    <source>
        <dbReference type="EMBL" id="SES08456.1"/>
    </source>
</evidence>
<dbReference type="EMBL" id="FOGT01000007">
    <property type="protein sequence ID" value="SES08456.1"/>
    <property type="molecule type" value="Genomic_DNA"/>
</dbReference>
<dbReference type="CDD" id="cd05827">
    <property type="entry name" value="Sortase_C"/>
    <property type="match status" value="1"/>
</dbReference>
<feature type="active site" description="Proton donor/acceptor" evidence="2">
    <location>
        <position position="147"/>
    </location>
</feature>